<dbReference type="EMBL" id="KB822722">
    <property type="protein sequence ID" value="ETN38273.1"/>
    <property type="molecule type" value="Genomic_DNA"/>
</dbReference>
<keyword evidence="4" id="KW-0472">Membrane</keyword>
<comment type="similarity">
    <text evidence="2">Belongs to the major facilitator superfamily. Monocarboxylate porter (TC 2.A.1.13) family.</text>
</comment>
<dbReference type="HOGENOM" id="CLU_001265_1_2_1"/>
<feature type="transmembrane region" description="Helical" evidence="4">
    <location>
        <begin position="379"/>
        <end position="402"/>
    </location>
</feature>
<dbReference type="RefSeq" id="XP_008718862.1">
    <property type="nucleotide sequence ID" value="XM_008720640.1"/>
</dbReference>
<dbReference type="Gene3D" id="1.20.1250.20">
    <property type="entry name" value="MFS general substrate transporter like domains"/>
    <property type="match status" value="2"/>
</dbReference>
<dbReference type="GeneID" id="19973643"/>
<evidence type="ECO:0000259" key="5">
    <source>
        <dbReference type="PROSITE" id="PS50850"/>
    </source>
</evidence>
<dbReference type="GO" id="GO:0022857">
    <property type="term" value="F:transmembrane transporter activity"/>
    <property type="evidence" value="ECO:0007669"/>
    <property type="project" value="InterPro"/>
</dbReference>
<feature type="transmembrane region" description="Helical" evidence="4">
    <location>
        <begin position="422"/>
        <end position="443"/>
    </location>
</feature>
<dbReference type="OrthoDB" id="2213137at2759"/>
<evidence type="ECO:0000256" key="1">
    <source>
        <dbReference type="ARBA" id="ARBA00004141"/>
    </source>
</evidence>
<feature type="domain" description="Major facilitator superfamily (MFS) profile" evidence="5">
    <location>
        <begin position="256"/>
        <end position="451"/>
    </location>
</feature>
<evidence type="ECO:0000313" key="7">
    <source>
        <dbReference type="Proteomes" id="UP000030752"/>
    </source>
</evidence>
<dbReference type="InterPro" id="IPR011701">
    <property type="entry name" value="MFS"/>
</dbReference>
<evidence type="ECO:0000256" key="4">
    <source>
        <dbReference type="SAM" id="Phobius"/>
    </source>
</evidence>
<accession>W2RRC6</accession>
<feature type="transmembrane region" description="Helical" evidence="4">
    <location>
        <begin position="53"/>
        <end position="76"/>
    </location>
</feature>
<evidence type="ECO:0000313" key="6">
    <source>
        <dbReference type="EMBL" id="ETN38273.1"/>
    </source>
</evidence>
<dbReference type="InterPro" id="IPR036259">
    <property type="entry name" value="MFS_trans_sf"/>
</dbReference>
<feature type="transmembrane region" description="Helical" evidence="4">
    <location>
        <begin position="88"/>
        <end position="109"/>
    </location>
</feature>
<dbReference type="VEuPathDB" id="FungiDB:HMPREF1541_06304"/>
<dbReference type="PROSITE" id="PS50850">
    <property type="entry name" value="MFS"/>
    <property type="match status" value="1"/>
</dbReference>
<feature type="transmembrane region" description="Helical" evidence="4">
    <location>
        <begin position="320"/>
        <end position="339"/>
    </location>
</feature>
<dbReference type="PANTHER" id="PTHR11360">
    <property type="entry name" value="MONOCARBOXYLATE TRANSPORTER"/>
    <property type="match status" value="1"/>
</dbReference>
<comment type="subcellular location">
    <subcellularLocation>
        <location evidence="1">Membrane</location>
        <topology evidence="1">Multi-pass membrane protein</topology>
    </subcellularLocation>
</comment>
<feature type="transmembrane region" description="Helical" evidence="4">
    <location>
        <begin position="144"/>
        <end position="165"/>
    </location>
</feature>
<organism evidence="6 7">
    <name type="scientific">Cyphellophora europaea (strain CBS 101466)</name>
    <name type="common">Phialophora europaea</name>
    <dbReference type="NCBI Taxonomy" id="1220924"/>
    <lineage>
        <taxon>Eukaryota</taxon>
        <taxon>Fungi</taxon>
        <taxon>Dikarya</taxon>
        <taxon>Ascomycota</taxon>
        <taxon>Pezizomycotina</taxon>
        <taxon>Eurotiomycetes</taxon>
        <taxon>Chaetothyriomycetidae</taxon>
        <taxon>Chaetothyriales</taxon>
        <taxon>Cyphellophoraceae</taxon>
        <taxon>Cyphellophora</taxon>
    </lineage>
</organism>
<proteinExistence type="inferred from homology"/>
<evidence type="ECO:0000256" key="2">
    <source>
        <dbReference type="ARBA" id="ARBA00006727"/>
    </source>
</evidence>
<keyword evidence="7" id="KW-1185">Reference proteome</keyword>
<keyword evidence="4" id="KW-1133">Transmembrane helix</keyword>
<dbReference type="GO" id="GO:0016020">
    <property type="term" value="C:membrane"/>
    <property type="evidence" value="ECO:0007669"/>
    <property type="project" value="UniProtKB-SubCell"/>
</dbReference>
<dbReference type="Pfam" id="PF07690">
    <property type="entry name" value="MFS_1"/>
    <property type="match status" value="1"/>
</dbReference>
<feature type="transmembrane region" description="Helical" evidence="4">
    <location>
        <begin position="256"/>
        <end position="273"/>
    </location>
</feature>
<evidence type="ECO:0000256" key="3">
    <source>
        <dbReference type="SAM" id="MobiDB-lite"/>
    </source>
</evidence>
<dbReference type="AlphaFoldDB" id="W2RRC6"/>
<feature type="transmembrane region" description="Helical" evidence="4">
    <location>
        <begin position="177"/>
        <end position="198"/>
    </location>
</feature>
<reference evidence="6 7" key="1">
    <citation type="submission" date="2013-03" db="EMBL/GenBank/DDBJ databases">
        <title>The Genome Sequence of Phialophora europaea CBS 101466.</title>
        <authorList>
            <consortium name="The Broad Institute Genomics Platform"/>
            <person name="Cuomo C."/>
            <person name="de Hoog S."/>
            <person name="Gorbushina A."/>
            <person name="Walker B."/>
            <person name="Young S.K."/>
            <person name="Zeng Q."/>
            <person name="Gargeya S."/>
            <person name="Fitzgerald M."/>
            <person name="Haas B."/>
            <person name="Abouelleil A."/>
            <person name="Allen A.W."/>
            <person name="Alvarado L."/>
            <person name="Arachchi H.M."/>
            <person name="Berlin A.M."/>
            <person name="Chapman S.B."/>
            <person name="Gainer-Dewar J."/>
            <person name="Goldberg J."/>
            <person name="Griggs A."/>
            <person name="Gujja S."/>
            <person name="Hansen M."/>
            <person name="Howarth C."/>
            <person name="Imamovic A."/>
            <person name="Ireland A."/>
            <person name="Larimer J."/>
            <person name="McCowan C."/>
            <person name="Murphy C."/>
            <person name="Pearson M."/>
            <person name="Poon T.W."/>
            <person name="Priest M."/>
            <person name="Roberts A."/>
            <person name="Saif S."/>
            <person name="Shea T."/>
            <person name="Sisk P."/>
            <person name="Sykes S."/>
            <person name="Wortman J."/>
            <person name="Nusbaum C."/>
            <person name="Birren B."/>
        </authorList>
    </citation>
    <scope>NUCLEOTIDE SEQUENCE [LARGE SCALE GENOMIC DNA]</scope>
    <source>
        <strain evidence="6 7">CBS 101466</strain>
    </source>
</reference>
<gene>
    <name evidence="6" type="ORF">HMPREF1541_06304</name>
</gene>
<dbReference type="eggNOG" id="KOG2504">
    <property type="taxonomic scope" value="Eukaryota"/>
</dbReference>
<name>W2RRC6_CYPE1</name>
<feature type="transmembrane region" description="Helical" evidence="4">
    <location>
        <begin position="121"/>
        <end position="138"/>
    </location>
</feature>
<feature type="transmembrane region" description="Helical" evidence="4">
    <location>
        <begin position="210"/>
        <end position="229"/>
    </location>
</feature>
<dbReference type="InterPro" id="IPR050327">
    <property type="entry name" value="Proton-linked_MCT"/>
</dbReference>
<dbReference type="InterPro" id="IPR020846">
    <property type="entry name" value="MFS_dom"/>
</dbReference>
<feature type="transmembrane region" description="Helical" evidence="4">
    <location>
        <begin position="293"/>
        <end position="313"/>
    </location>
</feature>
<dbReference type="Proteomes" id="UP000030752">
    <property type="component" value="Unassembled WGS sequence"/>
</dbReference>
<sequence length="451" mass="48617">MSQTQVEHTELRTMPQRPSQNNTPEVVMRSASDDTTVDGLAPVDRGWPAWKMLLSAFLFESLFWGFPLSFGVFQNYYSHQPEYANQPYVSVIGTVASGISYMGAPIIIPFLKRAHNHRTKMIWGGWALAIIGVLGSSFSKSLGAIIFTQGVMYGVGFTVFYYPIIGMVNEYWVARRGMAYGLLCSASGVSGIIFPFSLEAMLNRYGSATTLRAVAVGLTVTTAPLILFIKGRLPHTTATETHLSSTTDYAFLRRPLFWIYTASNLANGLGYFFPPLYLPSHASSLGLSTRAGAILLALMSIAQVFGQLSFGYLSDRRLPLNALILTSTLVTSAAVLALWGLARSFAVLSVFAVIYGFFGAGYTAMWARMGTAVAGDATAAFAAFGLFNFGKGLGNIFAGPISGGLLMREVDTSRYGAAKYEAIVLFSGSCMLASAVCAAGAWLRPWKTATA</sequence>
<protein>
    <recommendedName>
        <fullName evidence="5">Major facilitator superfamily (MFS) profile domain-containing protein</fullName>
    </recommendedName>
</protein>
<keyword evidence="4" id="KW-0812">Transmembrane</keyword>
<dbReference type="PANTHER" id="PTHR11360:SF287">
    <property type="entry name" value="MFS MONOCARBOXYLATE TRANSPORTER"/>
    <property type="match status" value="1"/>
</dbReference>
<feature type="region of interest" description="Disordered" evidence="3">
    <location>
        <begin position="1"/>
        <end position="25"/>
    </location>
</feature>
<feature type="transmembrane region" description="Helical" evidence="4">
    <location>
        <begin position="345"/>
        <end position="367"/>
    </location>
</feature>
<dbReference type="SUPFAM" id="SSF103473">
    <property type="entry name" value="MFS general substrate transporter"/>
    <property type="match status" value="1"/>
</dbReference>
<dbReference type="InParanoid" id="W2RRC6"/>